<feature type="transmembrane region" description="Helical" evidence="1">
    <location>
        <begin position="73"/>
        <end position="91"/>
    </location>
</feature>
<keyword evidence="1" id="KW-0812">Transmembrane</keyword>
<reference evidence="2" key="1">
    <citation type="submission" date="2022-08" db="UniProtKB">
        <authorList>
            <consortium name="EnsemblMetazoa"/>
        </authorList>
    </citation>
    <scope>IDENTIFICATION</scope>
    <source>
        <strain evidence="2">05x7-T-G4-1.051#20</strain>
    </source>
</reference>
<dbReference type="Proteomes" id="UP000005408">
    <property type="component" value="Unassembled WGS sequence"/>
</dbReference>
<evidence type="ECO:0000313" key="3">
    <source>
        <dbReference type="Proteomes" id="UP000005408"/>
    </source>
</evidence>
<keyword evidence="1" id="KW-1133">Transmembrane helix</keyword>
<protein>
    <submittedName>
        <fullName evidence="2">Uncharacterized protein</fullName>
    </submittedName>
</protein>
<accession>A0A8W8NBN2</accession>
<dbReference type="EnsemblMetazoa" id="G619.1">
    <property type="protein sequence ID" value="G619.1:cds"/>
    <property type="gene ID" value="G619"/>
</dbReference>
<proteinExistence type="predicted"/>
<organism evidence="2 3">
    <name type="scientific">Magallana gigas</name>
    <name type="common">Pacific oyster</name>
    <name type="synonym">Crassostrea gigas</name>
    <dbReference type="NCBI Taxonomy" id="29159"/>
    <lineage>
        <taxon>Eukaryota</taxon>
        <taxon>Metazoa</taxon>
        <taxon>Spiralia</taxon>
        <taxon>Lophotrochozoa</taxon>
        <taxon>Mollusca</taxon>
        <taxon>Bivalvia</taxon>
        <taxon>Autobranchia</taxon>
        <taxon>Pteriomorphia</taxon>
        <taxon>Ostreida</taxon>
        <taxon>Ostreoidea</taxon>
        <taxon>Ostreidae</taxon>
        <taxon>Magallana</taxon>
    </lineage>
</organism>
<evidence type="ECO:0000256" key="1">
    <source>
        <dbReference type="SAM" id="Phobius"/>
    </source>
</evidence>
<keyword evidence="1" id="KW-0472">Membrane</keyword>
<name>A0A8W8NBN2_MAGGI</name>
<dbReference type="AlphaFoldDB" id="A0A8W8NBN2"/>
<keyword evidence="3" id="KW-1185">Reference proteome</keyword>
<evidence type="ECO:0000313" key="2">
    <source>
        <dbReference type="EnsemblMetazoa" id="G619.1:cds"/>
    </source>
</evidence>
<sequence>MNIQYFPCAGAYAVTLACKFTIQLCVAFTAFTEQNCKTARKCVNAAYVNYCKEDTLDPSYGERYLNAKGCSGSGIPLISAMCLFIAALFHML</sequence>